<dbReference type="InterPro" id="IPR021740">
    <property type="entry name" value="Velvet"/>
</dbReference>
<organism evidence="7 8">
    <name type="scientific">Jimgerdemannia flammicorona</name>
    <dbReference type="NCBI Taxonomy" id="994334"/>
    <lineage>
        <taxon>Eukaryota</taxon>
        <taxon>Fungi</taxon>
        <taxon>Fungi incertae sedis</taxon>
        <taxon>Mucoromycota</taxon>
        <taxon>Mucoromycotina</taxon>
        <taxon>Endogonomycetes</taxon>
        <taxon>Endogonales</taxon>
        <taxon>Endogonaceae</taxon>
        <taxon>Jimgerdemannia</taxon>
    </lineage>
</organism>
<dbReference type="Proteomes" id="UP000274822">
    <property type="component" value="Unassembled WGS sequence"/>
</dbReference>
<gene>
    <name evidence="7" type="ORF">BC938DRAFT_475212</name>
</gene>
<feature type="region of interest" description="Disordered" evidence="5">
    <location>
        <begin position="246"/>
        <end position="326"/>
    </location>
</feature>
<dbReference type="PROSITE" id="PS51821">
    <property type="entry name" value="VELVET"/>
    <property type="match status" value="1"/>
</dbReference>
<keyword evidence="2" id="KW-0805">Transcription regulation</keyword>
<sequence>MPASSALRTRRAELDRRPIDPPPIVQLVIPEDKEELRLPTKPLLLHVCVDRDARQLPGAQFRQWEPHNRWDGSSIAPSSQKHGGFFIFPDMSVRVEGKYRIKFSLFEITGGEVVQVSSVYSEIFTVYSPKLFPGMSESTFLTRSFSDQGVRIRIRKENRTLHTRRKRSEEADDDGTDEDSRSQSSNRTHSPNSADSLSPSPTSNLSFATNIRPTNSSTSSRSGAGSATAPGRFNQFVPYCEEYAYTQQSPPSSSPTGYPILDHTTFSGLTLSDQPPLPDNDFAAAPLFPPLPPTSASPRLPPSARLPPPSFIQSSSPRNPQERKQADGFFTTLFTTYAKQHRF</sequence>
<proteinExistence type="predicted"/>
<feature type="compositionally biased region" description="Polar residues" evidence="5">
    <location>
        <begin position="264"/>
        <end position="273"/>
    </location>
</feature>
<evidence type="ECO:0000256" key="4">
    <source>
        <dbReference type="ARBA" id="ARBA00023242"/>
    </source>
</evidence>
<reference evidence="7 8" key="1">
    <citation type="journal article" date="2018" name="New Phytol.">
        <title>Phylogenomics of Endogonaceae and evolution of mycorrhizas within Mucoromycota.</title>
        <authorList>
            <person name="Chang Y."/>
            <person name="Desiro A."/>
            <person name="Na H."/>
            <person name="Sandor L."/>
            <person name="Lipzen A."/>
            <person name="Clum A."/>
            <person name="Barry K."/>
            <person name="Grigoriev I.V."/>
            <person name="Martin F.M."/>
            <person name="Stajich J.E."/>
            <person name="Smith M.E."/>
            <person name="Bonito G."/>
            <person name="Spatafora J.W."/>
        </authorList>
    </citation>
    <scope>NUCLEOTIDE SEQUENCE [LARGE SCALE GENOMIC DNA]</scope>
    <source>
        <strain evidence="7 8">AD002</strain>
    </source>
</reference>
<feature type="non-terminal residue" evidence="7">
    <location>
        <position position="343"/>
    </location>
</feature>
<dbReference type="PANTHER" id="PTHR33572:SF18">
    <property type="entry name" value="SPORE DEVELOPMENT REGULATOR VOSA"/>
    <property type="match status" value="1"/>
</dbReference>
<keyword evidence="4" id="KW-0539">Nucleus</keyword>
<evidence type="ECO:0000259" key="6">
    <source>
        <dbReference type="PROSITE" id="PS51821"/>
    </source>
</evidence>
<keyword evidence="3" id="KW-0804">Transcription</keyword>
<feature type="compositionally biased region" description="Pro residues" evidence="5">
    <location>
        <begin position="287"/>
        <end position="310"/>
    </location>
</feature>
<comment type="subcellular location">
    <subcellularLocation>
        <location evidence="1">Nucleus</location>
    </subcellularLocation>
</comment>
<evidence type="ECO:0000256" key="1">
    <source>
        <dbReference type="ARBA" id="ARBA00004123"/>
    </source>
</evidence>
<evidence type="ECO:0000313" key="8">
    <source>
        <dbReference type="Proteomes" id="UP000274822"/>
    </source>
</evidence>
<name>A0A433PYT3_9FUNG</name>
<dbReference type="InterPro" id="IPR038491">
    <property type="entry name" value="Velvet_dom_sf"/>
</dbReference>
<evidence type="ECO:0000256" key="2">
    <source>
        <dbReference type="ARBA" id="ARBA00023015"/>
    </source>
</evidence>
<accession>A0A433PYT3</accession>
<dbReference type="GO" id="GO:0005634">
    <property type="term" value="C:nucleus"/>
    <property type="evidence" value="ECO:0007669"/>
    <property type="project" value="UniProtKB-SubCell"/>
</dbReference>
<feature type="region of interest" description="Disordered" evidence="5">
    <location>
        <begin position="156"/>
        <end position="230"/>
    </location>
</feature>
<keyword evidence="8" id="KW-1185">Reference proteome</keyword>
<dbReference type="AlphaFoldDB" id="A0A433PYT3"/>
<evidence type="ECO:0000256" key="5">
    <source>
        <dbReference type="SAM" id="MobiDB-lite"/>
    </source>
</evidence>
<feature type="compositionally biased region" description="Low complexity" evidence="5">
    <location>
        <begin position="212"/>
        <end position="230"/>
    </location>
</feature>
<comment type="caution">
    <text evidence="7">The sequence shown here is derived from an EMBL/GenBank/DDBJ whole genome shotgun (WGS) entry which is preliminary data.</text>
</comment>
<dbReference type="PANTHER" id="PTHR33572">
    <property type="entry name" value="SPORE DEVELOPMENT REGULATOR VOSA"/>
    <property type="match status" value="1"/>
</dbReference>
<dbReference type="Pfam" id="PF11754">
    <property type="entry name" value="Velvet"/>
    <property type="match status" value="1"/>
</dbReference>
<dbReference type="Gene3D" id="2.60.40.3960">
    <property type="entry name" value="Velvet domain"/>
    <property type="match status" value="1"/>
</dbReference>
<feature type="domain" description="Velvet" evidence="6">
    <location>
        <begin position="1"/>
        <end position="155"/>
    </location>
</feature>
<evidence type="ECO:0000313" key="7">
    <source>
        <dbReference type="EMBL" id="RUS22647.1"/>
    </source>
</evidence>
<protein>
    <submittedName>
        <fullName evidence="7">Velvet factor-domain-containing protein</fullName>
    </submittedName>
</protein>
<dbReference type="EMBL" id="RBNJ01020069">
    <property type="protein sequence ID" value="RUS22647.1"/>
    <property type="molecule type" value="Genomic_DNA"/>
</dbReference>
<feature type="compositionally biased region" description="Polar residues" evidence="5">
    <location>
        <begin position="182"/>
        <end position="211"/>
    </location>
</feature>
<evidence type="ECO:0000256" key="3">
    <source>
        <dbReference type="ARBA" id="ARBA00023163"/>
    </source>
</evidence>
<dbReference type="InterPro" id="IPR037525">
    <property type="entry name" value="Velvet_dom"/>
</dbReference>